<proteinExistence type="predicted"/>
<dbReference type="InterPro" id="IPR019129">
    <property type="entry name" value="Folate-sensitive_fs_Fra10Ac1"/>
</dbReference>
<feature type="compositionally biased region" description="Basic and acidic residues" evidence="1">
    <location>
        <begin position="133"/>
        <end position="145"/>
    </location>
</feature>
<evidence type="ECO:0000256" key="1">
    <source>
        <dbReference type="SAM" id="MobiDB-lite"/>
    </source>
</evidence>
<dbReference type="PIR" id="C85165">
    <property type="entry name" value="C85165"/>
</dbReference>
<name>O23356_ARATH</name>
<reference evidence="2" key="4">
    <citation type="submission" date="1999-06" db="EMBL/GenBank/DDBJ databases">
        <authorList>
            <person name="EU Arabidopsis sequencing project"/>
        </authorList>
    </citation>
    <scope>NUCLEOTIDE SEQUENCE</scope>
</reference>
<reference key="3">
    <citation type="journal article" date="1999" name="Nature">
        <title>Sequence and analysis of chromosome 4 of the plant Arabidopsis thaliana.</title>
        <authorList>
            <consortium name="EU"/>
            <consortium name="CSHL and WU Arabidopsis Sequencing Project"/>
            <person name="Mayer K."/>
            <person name="Schuller C."/>
            <person name="Wambutt R."/>
            <person name="Murphy G."/>
            <person name="Volckaert G."/>
            <person name="Pohl T."/>
            <person name="Dusterhoft A."/>
            <person name="Stiekema W."/>
            <person name="Entian K.D."/>
            <person name="Terryn N."/>
            <person name="Harris B."/>
            <person name="Ansorge W."/>
            <person name="Brandt P."/>
            <person name="Grivell L."/>
            <person name="Rieger M."/>
            <person name="Weichselgartner M."/>
            <person name="de Simone V."/>
            <person name="Obermaier B."/>
            <person name="Mache R."/>
            <person name="Muller M."/>
            <person name="Kreis M."/>
            <person name="Delseny M."/>
            <person name="Puigdomenech P."/>
            <person name="Watson M."/>
            <person name="Schmidtheini T."/>
            <person name="Reichert B."/>
            <person name="Portatelle D."/>
            <person name="Perez-Alonso M."/>
            <person name="Boutry M."/>
            <person name="Bancroft I."/>
            <person name="Vos P."/>
            <person name="Hoheisel J."/>
            <person name="Zimmermann W."/>
            <person name="Wedler H."/>
            <person name="Ridley P."/>
            <person name="Langham S.A."/>
            <person name="McCullagh B."/>
            <person name="Bilham L."/>
            <person name="Robben J."/>
            <person name="Van der Schueren J."/>
            <person name="Grymonprez B."/>
            <person name="Chuang Y.J."/>
            <person name="Vandenbussche F."/>
            <person name="Braeken M."/>
            <person name="Weltjens I."/>
            <person name="Voet M."/>
            <person name="Bastiaens I."/>
            <person name="Aert R."/>
            <person name="Defoor E."/>
            <person name="Weitzenegger T."/>
            <person name="Bothe G."/>
            <person name="Ramsperger U."/>
            <person name="Hilbert H."/>
            <person name="Braun M."/>
            <person name="Holzer E."/>
            <person name="Brandt A."/>
            <person name="Peters S."/>
            <person name="van Staveren M."/>
            <person name="Dirske W."/>
            <person name="Mooijman P."/>
            <person name="Klein Lankhorst R."/>
            <person name="Rose M."/>
            <person name="Hauf J."/>
            <person name="Kotter P."/>
            <person name="Berneiser S."/>
            <person name="Hempel S."/>
            <person name="Feldpausch M."/>
            <person name="Lamberth S."/>
            <person name="Van den Daele H."/>
            <person name="De Keyser A."/>
            <person name="Buysshaert C."/>
            <person name="Gielen J."/>
            <person name="Villarroel R."/>
            <person name="De Clercq R."/>
            <person name="Van Montagu M."/>
            <person name="Rogers J."/>
            <person name="Cronin A."/>
            <person name="Quail M."/>
            <person name="Bray-Allen S."/>
            <person name="Clark L."/>
            <person name="Doggett J."/>
            <person name="Hall S."/>
            <person name="Kay M."/>
            <person name="Lennard N."/>
            <person name="McLay K."/>
            <person name="Mayes R."/>
            <person name="Pettett A."/>
            <person name="Rajandream M.A."/>
            <person name="Lyne M."/>
            <person name="Benes V."/>
            <person name="Rechmann S."/>
            <person name="Borkova D."/>
            <person name="Blocker H."/>
            <person name="Scharfe M."/>
            <person name="Grimm M."/>
            <person name="Lohnert T.H."/>
            <person name="Dose S."/>
            <person name="de Haan M."/>
            <person name="Maarse A."/>
            <person name="Schafer M."/>
            <person name="Muller-Auer S."/>
            <person name="Gabel C."/>
            <person name="Fuchs M."/>
            <person name="Fartmann B."/>
            <person name="Granderath K."/>
            <person name="Dauner D."/>
            <person name="Herzl A."/>
            <person name="Neumann S."/>
            <person name="Argiriou A."/>
            <person name="Vitale D."/>
            <person name="Liguori R."/>
            <person name="Piravandi E."/>
            <person name="Massenet O."/>
            <person name="Quigley F."/>
            <person name="Clabauld G."/>
            <person name="Mundlein A."/>
            <person name="Felber R."/>
            <person name="Schnabl S."/>
            <person name="Hiller R."/>
            <person name="Schmidt W."/>
            <person name="Lecharny A."/>
            <person name="Aubourg S."/>
            <person name="Chefdor F."/>
            <person name="Cooke R."/>
            <person name="Berger C."/>
            <person name="Montfort A."/>
            <person name="Casacuberta E."/>
            <person name="Gibbons T."/>
            <person name="Weber N."/>
            <person name="Vandenbol M."/>
            <person name="Bargues M."/>
            <person name="Terol J."/>
            <person name="Torres A."/>
            <person name="Perez-Perez A."/>
            <person name="Purnelle B."/>
            <person name="Bent E."/>
            <person name="Johnson S."/>
            <person name="Tacon D."/>
            <person name="Jesse T."/>
            <person name="Heijnen L."/>
            <person name="Schwarz S."/>
            <person name="Scholler P."/>
            <person name="Heber S."/>
            <person name="Francs P."/>
            <person name="Bielke C."/>
            <person name="Frishman D."/>
            <person name="Haase D."/>
            <person name="Lemcke K."/>
            <person name="Mewes H.W."/>
            <person name="Stocker S."/>
            <person name="Zaccaria P."/>
            <person name="Bevan M."/>
            <person name="Wilson R.K."/>
            <person name="de la Bastide M."/>
            <person name="Habermann K."/>
            <person name="Parnell L."/>
            <person name="Dedhia N."/>
            <person name="Gnoj L."/>
            <person name="Schutz K."/>
            <person name="Huang E."/>
            <person name="Spiegel L."/>
            <person name="Sehkon M."/>
            <person name="Murray J."/>
            <person name="Sheet P."/>
            <person name="Cordes M."/>
            <person name="Abu-Threideh J."/>
            <person name="Stoneking T."/>
            <person name="Kalicki J."/>
            <person name="Graves T."/>
            <person name="Harmon G."/>
            <person name="Edwards J."/>
            <person name="Latreille P."/>
            <person name="Courtney L."/>
            <person name="Cloud J."/>
            <person name="Abbott A."/>
            <person name="Scott K."/>
            <person name="Johnson D."/>
            <person name="Minx P."/>
            <person name="Bentley D."/>
            <person name="Fulton B."/>
            <person name="Miller N."/>
            <person name="Greco T."/>
            <person name="Kemp K."/>
            <person name="Kramer J."/>
            <person name="Fulton L."/>
            <person name="Mardis E."/>
            <person name="Dante M."/>
            <person name="Pepin K."/>
            <person name="Hillier L."/>
            <person name="Nelson J."/>
            <person name="Spieth J."/>
            <person name="Ryan E."/>
            <person name="Andrews S."/>
            <person name="Geisel C."/>
            <person name="Layman D."/>
            <person name="Du H."/>
            <person name="Ali J."/>
            <person name="Berghoff A."/>
            <person name="Jones K."/>
            <person name="Drone K."/>
            <person name="Cotton M."/>
            <person name="Joshu C."/>
            <person name="Antonoiu B."/>
            <person name="Zidanic M."/>
            <person name="Strong C."/>
            <person name="Sun H."/>
            <person name="Lamar B."/>
            <person name="Yordan C."/>
            <person name="Ma P."/>
            <person name="Zhong J."/>
            <person name="Preston R."/>
            <person name="Vil D."/>
            <person name="Shekher M."/>
            <person name="Matero A."/>
            <person name="Shah R."/>
            <person name="Swaby I.K."/>
            <person name="O'Shaughnessy A."/>
            <person name="Rodriguez M."/>
            <person name="Hoffmann J."/>
            <person name="Till S."/>
            <person name="Granat S."/>
            <person name="Shohdy N."/>
            <person name="Hasegawa A."/>
            <person name="Hameed A."/>
            <person name="Lodhi M."/>
            <person name="Johnson A."/>
            <person name="Chen E."/>
            <person name="Marra M."/>
            <person name="Martienssen R."/>
            <person name="McCombie W.R."/>
        </authorList>
    </citation>
    <scope>NUCLEOTIDE SEQUENCE [LARGE SCALE GENOMIC DNA]</scope>
    <source>
        <strain>cv. Columbia</strain>
    </source>
</reference>
<reference key="2">
    <citation type="journal article" date="1998" name="Nature">
        <title>Analysis of 1.9 Mb of contiguous sequence from chromosome 4 of Arabidopsis thaliana.</title>
        <authorList>
            <person name="Bevan M."/>
            <person name="Bancroft I."/>
            <person name="Bent E."/>
            <person name="Love K."/>
            <person name="Goodman H.M."/>
            <person name="Dean C."/>
            <person name="Bergkamp R."/>
            <person name="Dirkse W."/>
            <person name="van Staveren M."/>
            <person name="Stiekema W."/>
            <person name="Drost L."/>
            <person name="Ridley P."/>
            <person name="Hudson S.-A."/>
            <person name="Patel K."/>
            <person name="Murphy G."/>
            <person name="Piffanelli P."/>
            <person name="Wedler H."/>
            <person name="Wedler E."/>
            <person name="Wambutt R."/>
            <person name="Weitzenegger T."/>
            <person name="Pohl T."/>
            <person name="Terryn N."/>
            <person name="Gielen J."/>
            <person name="Villarroel R."/>
            <person name="De Clercq R."/>
            <person name="van Montagu M."/>
            <person name="Lecharny A."/>
            <person name="Aubourg S."/>
            <person name="Gy I."/>
            <person name="Kreis M."/>
            <person name="Lao N."/>
            <person name="Kavanagh T."/>
            <person name="Hempel S."/>
            <person name="Kotter P."/>
            <person name="Entian K.-D."/>
            <person name="Rieger M."/>
            <person name="Schaefer M."/>
            <person name="Funk B."/>
            <person name="Mueller-Auer S."/>
            <person name="Silvey M."/>
            <person name="James R."/>
            <person name="Monfort A."/>
            <person name="Pons A."/>
            <person name="Puigdomenech P."/>
            <person name="Douka A."/>
            <person name="Voukelatou E."/>
            <person name="Milioni D."/>
            <person name="Hatzopoulos P."/>
            <person name="Piravandi E."/>
            <person name="Obermaier B."/>
            <person name="Hilbert H."/>
            <person name="Duesterhoeft A."/>
            <person name="Moores T."/>
            <person name="Jones J.D.G."/>
            <person name="Eneva T."/>
            <person name="Palme K."/>
            <person name="Benes V."/>
            <person name="Rechmann S."/>
            <person name="Ansorge W."/>
            <person name="Cooke R."/>
            <person name="Berger C."/>
            <person name="Delseny M."/>
            <person name="Voet M."/>
            <person name="Volckaert G."/>
            <person name="Mewes H.-W."/>
            <person name="Klosterman S."/>
            <person name="Schueller C."/>
            <person name="Chalwatzis N."/>
        </authorList>
    </citation>
    <scope>NUCLEOTIDE SEQUENCE [LARGE SCALE GENOMIC DNA]</scope>
    <source>
        <strain>cv. Columbia</strain>
    </source>
</reference>
<accession>O23356</accession>
<sequence>MGRISLQKLSLPVKTDQDTLREGYRFIRSEEDDLDPSWEQRLVKRYYDKLFKEYCIADMSKYKTGKMGLRWRTEKEVMTGKAGEDKQALVKLVACERSKSHSEDDTDEEEKRKEGERSESNEKKKQKRNRSQSHSEYDTDEEDRRKGKTRKSKLESADREGKDDENFDEYMEGMFPGNG</sequence>
<gene>
    <name evidence="2" type="primary">dl3556w</name>
    <name evidence="3" type="ordered locus">At4g15030</name>
</gene>
<organism evidence="2">
    <name type="scientific">Arabidopsis thaliana</name>
    <name type="common">Mouse-ear cress</name>
    <dbReference type="NCBI Taxonomy" id="3702"/>
    <lineage>
        <taxon>Eukaryota</taxon>
        <taxon>Viridiplantae</taxon>
        <taxon>Streptophyta</taxon>
        <taxon>Embryophyta</taxon>
        <taxon>Tracheophyta</taxon>
        <taxon>Spermatophyta</taxon>
        <taxon>Magnoliopsida</taxon>
        <taxon>eudicotyledons</taxon>
        <taxon>Gunneridae</taxon>
        <taxon>Pentapetalae</taxon>
        <taxon>rosids</taxon>
        <taxon>malvids</taxon>
        <taxon>Brassicales</taxon>
        <taxon>Brassicaceae</taxon>
        <taxon>Camelineae</taxon>
        <taxon>Arabidopsis</taxon>
    </lineage>
</organism>
<reference evidence="2" key="1">
    <citation type="submission" date="1997-07" db="EMBL/GenBank/DDBJ databases">
        <authorList>
            <person name="Bevan M."/>
            <person name="Stiekema W."/>
            <person name="Murphy G."/>
            <person name="Wambutt R."/>
            <person name="Pohl T."/>
            <person name="Terryn N."/>
            <person name="Kreis M."/>
            <person name="Kavanagh T."/>
            <person name="Entian K.D."/>
            <person name="Rieger M."/>
            <person name="James R."/>
            <person name="Puigdomenech P."/>
            <person name="Hatzopoulos P."/>
            <person name="Obermaier B."/>
            <person name="Duesterhoft A."/>
            <person name="Jones J."/>
            <person name="Palme K."/>
            <person name="Ansorge W."/>
            <person name="Delseny M."/>
            <person name="Bancroft I."/>
            <person name="Mewes H.W."/>
            <person name="Schueller C."/>
            <person name="Chalwatzis N."/>
        </authorList>
    </citation>
    <scope>NUCLEOTIDE SEQUENCE</scope>
</reference>
<feature type="compositionally biased region" description="Basic and acidic residues" evidence="1">
    <location>
        <begin position="93"/>
        <end position="123"/>
    </location>
</feature>
<evidence type="ECO:0000313" key="2">
    <source>
        <dbReference type="EMBL" id="CAB46057.1"/>
    </source>
</evidence>
<feature type="region of interest" description="Disordered" evidence="1">
    <location>
        <begin position="93"/>
        <end position="179"/>
    </location>
</feature>
<dbReference type="AlphaFoldDB" id="O23356"/>
<dbReference type="Pfam" id="PF09725">
    <property type="entry name" value="Fra10Ac1"/>
    <property type="match status" value="1"/>
</dbReference>
<feature type="compositionally biased region" description="Basic and acidic residues" evidence="1">
    <location>
        <begin position="152"/>
        <end position="164"/>
    </location>
</feature>
<dbReference type="EMBL" id="AL161540">
    <property type="protein sequence ID" value="CAB78545.1"/>
    <property type="molecule type" value="Genomic_DNA"/>
</dbReference>
<dbReference type="EMBL" id="Z97337">
    <property type="protein sequence ID" value="CAB46057.1"/>
    <property type="molecule type" value="Genomic_DNA"/>
</dbReference>
<dbReference type="ExpressionAtlas" id="O23356">
    <property type="expression patterns" value="baseline and differential"/>
</dbReference>
<protein>
    <submittedName>
        <fullName evidence="3">Uncharacterized protein AT4g15030</fullName>
    </submittedName>
    <submittedName>
        <fullName evidence="2">Uncharacterized protein dl3556w</fullName>
    </submittedName>
</protein>
<evidence type="ECO:0000313" key="3">
    <source>
        <dbReference type="EMBL" id="CAB78545.1"/>
    </source>
</evidence>